<comment type="caution">
    <text evidence="3">The sequence shown here is derived from an EMBL/GenBank/DDBJ whole genome shotgun (WGS) entry which is preliminary data.</text>
</comment>
<sequence>MTKSPRKHKPGGIVHTYQKYDPMKFPSPKTPPPDLVSPAMEHWLMYGDRMELTPEQLANAVKIDPSQIAGLGPSIESLIKMLEERKRKILETYETDAAQKGAKKAYRDHGEPMQPPKRQRERFQLGFEQEQLYDLERVWYGLDDERSPFARDLVMLIEHLSRKYEVDQLVAKYTFTGLQAMTVDKAIEVKEELEKIDELLEQLKQAKENAQIGIIDMEQLSEYADPGEMEQLMQLQRQVEQYLREQAEQQGLTNQSGNVHLTPQAYKIFQGKLLERIFGNLQASRTGRHQGPIVGEGAVELQSTKDYEFGDSLTNMDIPQTLINAMLRQGDERPLQMRSEDIVIHKTKNNPKCATCVIMDMSGSMRYDAQYANVKRMALAMQGLIRSEYPGDFLQMIEMYSFAKPVAPGDVIGLLPKPVTIHDPVVRLRADMSKPEISEYRIPPHFTNIQHALQQARLFLSSQDTPNRQIILITDGLPTAHFEGHELFLLYPPDLRTEEATMREGKLCQQQGITINMFLVPSWSQSEEDIRFAYRLAESTKGRVFFTAGNDLDRYVVWDYINRKREVLG</sequence>
<feature type="region of interest" description="Disordered" evidence="2">
    <location>
        <begin position="1"/>
        <end position="31"/>
    </location>
</feature>
<dbReference type="InterPro" id="IPR036465">
    <property type="entry name" value="vWFA_dom_sf"/>
</dbReference>
<accession>A0A7V8V6B0</accession>
<evidence type="ECO:0000256" key="1">
    <source>
        <dbReference type="SAM" id="Coils"/>
    </source>
</evidence>
<protein>
    <recommendedName>
        <fullName evidence="5">VWFA domain-containing protein</fullName>
    </recommendedName>
</protein>
<feature type="compositionally biased region" description="Basic residues" evidence="2">
    <location>
        <begin position="1"/>
        <end position="10"/>
    </location>
</feature>
<dbReference type="SUPFAM" id="SSF53300">
    <property type="entry name" value="vWA-like"/>
    <property type="match status" value="1"/>
</dbReference>
<gene>
    <name evidence="3" type="ORF">HOV93_29390</name>
</gene>
<dbReference type="EMBL" id="JABRWO010000008">
    <property type="protein sequence ID" value="MBA2115754.1"/>
    <property type="molecule type" value="Genomic_DNA"/>
</dbReference>
<proteinExistence type="predicted"/>
<name>A0A7V8V6B0_9BACT</name>
<dbReference type="CDD" id="cd00198">
    <property type="entry name" value="vWFA"/>
    <property type="match status" value="1"/>
</dbReference>
<evidence type="ECO:0008006" key="5">
    <source>
        <dbReference type="Google" id="ProtNLM"/>
    </source>
</evidence>
<feature type="coiled-coil region" evidence="1">
    <location>
        <begin position="186"/>
        <end position="252"/>
    </location>
</feature>
<dbReference type="Proteomes" id="UP000551616">
    <property type="component" value="Unassembled WGS sequence"/>
</dbReference>
<dbReference type="AlphaFoldDB" id="A0A7V8V6B0"/>
<evidence type="ECO:0000313" key="3">
    <source>
        <dbReference type="EMBL" id="MBA2115754.1"/>
    </source>
</evidence>
<organism evidence="3 4">
    <name type="scientific">Bremerella alba</name>
    <dbReference type="NCBI Taxonomy" id="980252"/>
    <lineage>
        <taxon>Bacteria</taxon>
        <taxon>Pseudomonadati</taxon>
        <taxon>Planctomycetota</taxon>
        <taxon>Planctomycetia</taxon>
        <taxon>Pirellulales</taxon>
        <taxon>Pirellulaceae</taxon>
        <taxon>Bremerella</taxon>
    </lineage>
</organism>
<dbReference type="RefSeq" id="WP_207397192.1">
    <property type="nucleotide sequence ID" value="NZ_JABRWO010000008.1"/>
</dbReference>
<keyword evidence="1" id="KW-0175">Coiled coil</keyword>
<keyword evidence="4" id="KW-1185">Reference proteome</keyword>
<evidence type="ECO:0000313" key="4">
    <source>
        <dbReference type="Proteomes" id="UP000551616"/>
    </source>
</evidence>
<reference evidence="3 4" key="1">
    <citation type="submission" date="2020-05" db="EMBL/GenBank/DDBJ databases">
        <title>Bremerella alba sp. nov., a novel planctomycete isolated from the surface of the macroalga Fucus spiralis.</title>
        <authorList>
            <person name="Godinho O."/>
            <person name="Botelho R."/>
            <person name="Albuquerque L."/>
            <person name="Wiegand S."/>
            <person name="Da Costa M.S."/>
            <person name="Lobo-Da-Cunha A."/>
            <person name="Jogler C."/>
            <person name="Lage O.M."/>
        </authorList>
    </citation>
    <scope>NUCLEOTIDE SEQUENCE [LARGE SCALE GENOMIC DNA]</scope>
    <source>
        <strain evidence="3 4">FF15</strain>
    </source>
</reference>
<evidence type="ECO:0000256" key="2">
    <source>
        <dbReference type="SAM" id="MobiDB-lite"/>
    </source>
</evidence>
<dbReference type="Gene3D" id="3.40.50.410">
    <property type="entry name" value="von Willebrand factor, type A domain"/>
    <property type="match status" value="1"/>
</dbReference>